<protein>
    <submittedName>
        <fullName evidence="1">Uncharacterized protein</fullName>
    </submittedName>
</protein>
<dbReference type="Proteomes" id="UP000247810">
    <property type="component" value="Unassembled WGS sequence"/>
</dbReference>
<name>A0A319EBK2_9EURO</name>
<dbReference type="AlphaFoldDB" id="A0A319EBK2"/>
<dbReference type="VEuPathDB" id="FungiDB:BO71DRAFT_414062"/>
<proteinExistence type="predicted"/>
<keyword evidence="2" id="KW-1185">Reference proteome</keyword>
<dbReference type="EMBL" id="KZ826088">
    <property type="protein sequence ID" value="PYH88492.1"/>
    <property type="molecule type" value="Genomic_DNA"/>
</dbReference>
<organism evidence="1 2">
    <name type="scientific">Aspergillus ellipticus CBS 707.79</name>
    <dbReference type="NCBI Taxonomy" id="1448320"/>
    <lineage>
        <taxon>Eukaryota</taxon>
        <taxon>Fungi</taxon>
        <taxon>Dikarya</taxon>
        <taxon>Ascomycota</taxon>
        <taxon>Pezizomycotina</taxon>
        <taxon>Eurotiomycetes</taxon>
        <taxon>Eurotiomycetidae</taxon>
        <taxon>Eurotiales</taxon>
        <taxon>Aspergillaceae</taxon>
        <taxon>Aspergillus</taxon>
        <taxon>Aspergillus subgen. Circumdati</taxon>
    </lineage>
</organism>
<gene>
    <name evidence="1" type="ORF">BO71DRAFT_414062</name>
</gene>
<sequence>MGGQAGVSALPVVPMLGQGRGKWCFKVKDLVRDYRQLTVCCSTQLLYKSHESRKGPSVGGSSPYPKLNLSKTLRCQGTNLPVAPARPCSASSTLTPCGFIESMDVGLAYLCQGNPQ</sequence>
<evidence type="ECO:0000313" key="2">
    <source>
        <dbReference type="Proteomes" id="UP000247810"/>
    </source>
</evidence>
<evidence type="ECO:0000313" key="1">
    <source>
        <dbReference type="EMBL" id="PYH88492.1"/>
    </source>
</evidence>
<reference evidence="1 2" key="1">
    <citation type="submission" date="2018-02" db="EMBL/GenBank/DDBJ databases">
        <title>The genomes of Aspergillus section Nigri reveals drivers in fungal speciation.</title>
        <authorList>
            <consortium name="DOE Joint Genome Institute"/>
            <person name="Vesth T.C."/>
            <person name="Nybo J."/>
            <person name="Theobald S."/>
            <person name="Brandl J."/>
            <person name="Frisvad J.C."/>
            <person name="Nielsen K.F."/>
            <person name="Lyhne E.K."/>
            <person name="Kogle M.E."/>
            <person name="Kuo A."/>
            <person name="Riley R."/>
            <person name="Clum A."/>
            <person name="Nolan M."/>
            <person name="Lipzen A."/>
            <person name="Salamov A."/>
            <person name="Henrissat B."/>
            <person name="Wiebenga A."/>
            <person name="De vries R.P."/>
            <person name="Grigoriev I.V."/>
            <person name="Mortensen U.H."/>
            <person name="Andersen M.R."/>
            <person name="Baker S.E."/>
        </authorList>
    </citation>
    <scope>NUCLEOTIDE SEQUENCE [LARGE SCALE GENOMIC DNA]</scope>
    <source>
        <strain evidence="1 2">CBS 707.79</strain>
    </source>
</reference>
<accession>A0A319EBK2</accession>